<name>A0ABV0SMI4_9TELE</name>
<gene>
    <name evidence="1" type="ORF">ILYODFUR_013164</name>
</gene>
<evidence type="ECO:0000313" key="1">
    <source>
        <dbReference type="EMBL" id="MEQ2221187.1"/>
    </source>
</evidence>
<dbReference type="EMBL" id="JAHRIQ010001059">
    <property type="protein sequence ID" value="MEQ2221187.1"/>
    <property type="molecule type" value="Genomic_DNA"/>
</dbReference>
<proteinExistence type="predicted"/>
<accession>A0ABV0SMI4</accession>
<comment type="caution">
    <text evidence="1">The sequence shown here is derived from an EMBL/GenBank/DDBJ whole genome shotgun (WGS) entry which is preliminary data.</text>
</comment>
<evidence type="ECO:0000313" key="2">
    <source>
        <dbReference type="Proteomes" id="UP001482620"/>
    </source>
</evidence>
<sequence length="85" mass="9678">MLFVFWGENLGSLRWEQCRGWGVARYNWCHQSLSGDETIPAVPHGDDVTGRTLPKLQHDGSSAEGCHQSHLWCYHGTQKETGYFL</sequence>
<reference evidence="1 2" key="1">
    <citation type="submission" date="2021-06" db="EMBL/GenBank/DDBJ databases">
        <authorList>
            <person name="Palmer J.M."/>
        </authorList>
    </citation>
    <scope>NUCLEOTIDE SEQUENCE [LARGE SCALE GENOMIC DNA]</scope>
    <source>
        <strain evidence="2">if_2019</strain>
        <tissue evidence="1">Muscle</tissue>
    </source>
</reference>
<organism evidence="1 2">
    <name type="scientific">Ilyodon furcidens</name>
    <name type="common">goldbreast splitfin</name>
    <dbReference type="NCBI Taxonomy" id="33524"/>
    <lineage>
        <taxon>Eukaryota</taxon>
        <taxon>Metazoa</taxon>
        <taxon>Chordata</taxon>
        <taxon>Craniata</taxon>
        <taxon>Vertebrata</taxon>
        <taxon>Euteleostomi</taxon>
        <taxon>Actinopterygii</taxon>
        <taxon>Neopterygii</taxon>
        <taxon>Teleostei</taxon>
        <taxon>Neoteleostei</taxon>
        <taxon>Acanthomorphata</taxon>
        <taxon>Ovalentaria</taxon>
        <taxon>Atherinomorphae</taxon>
        <taxon>Cyprinodontiformes</taxon>
        <taxon>Goodeidae</taxon>
        <taxon>Ilyodon</taxon>
    </lineage>
</organism>
<protein>
    <submittedName>
        <fullName evidence="1">Uncharacterized protein</fullName>
    </submittedName>
</protein>
<dbReference type="Proteomes" id="UP001482620">
    <property type="component" value="Unassembled WGS sequence"/>
</dbReference>
<keyword evidence="2" id="KW-1185">Reference proteome</keyword>